<evidence type="ECO:0000313" key="7">
    <source>
        <dbReference type="Proteomes" id="UP000228621"/>
    </source>
</evidence>
<dbReference type="RefSeq" id="WP_099640616.1">
    <property type="nucleotide sequence ID" value="NZ_NKHF01000009.1"/>
</dbReference>
<protein>
    <recommendedName>
        <fullName evidence="5">SD-repeat containing protein B domain-containing protein</fullName>
    </recommendedName>
</protein>
<evidence type="ECO:0000259" key="5">
    <source>
        <dbReference type="Pfam" id="PF17210"/>
    </source>
</evidence>
<evidence type="ECO:0000256" key="3">
    <source>
        <dbReference type="ARBA" id="ARBA00022729"/>
    </source>
</evidence>
<comment type="caution">
    <text evidence="6">The sequence shown here is derived from an EMBL/GenBank/DDBJ whole genome shotgun (WGS) entry which is preliminary data.</text>
</comment>
<dbReference type="SUPFAM" id="SSF117074">
    <property type="entry name" value="Hypothetical protein PA1324"/>
    <property type="match status" value="1"/>
</dbReference>
<feature type="chain" id="PRO_5013263859" description="SD-repeat containing protein B domain-containing protein" evidence="4">
    <location>
        <begin position="22"/>
        <end position="979"/>
    </location>
</feature>
<evidence type="ECO:0000256" key="1">
    <source>
        <dbReference type="ARBA" id="ARBA00004613"/>
    </source>
</evidence>
<evidence type="ECO:0000313" key="6">
    <source>
        <dbReference type="EMBL" id="PCK33253.1"/>
    </source>
</evidence>
<reference evidence="7" key="1">
    <citation type="journal article" date="2019" name="Genome Announc.">
        <title>Draft Genome Sequence of Pseudoalteromonas piscicida Strain 36Y ROTHPW, an Hypersaline Seawater Isolate from the South Coast of Sonora, Mexico.</title>
        <authorList>
            <person name="Sanchez-Diaz R."/>
            <person name="Molina-Garza Z.J."/>
            <person name="Cruz-Suarez L.E."/>
            <person name="Selvin J."/>
            <person name="Kiran G.S."/>
            <person name="Ibarra-Gamez J.C."/>
            <person name="Gomez-Gil B."/>
            <person name="Galaviz-Silva L."/>
        </authorList>
    </citation>
    <scope>NUCLEOTIDE SEQUENCE [LARGE SCALE GENOMIC DNA]</scope>
    <source>
        <strain evidence="7">36Y_RITHPW</strain>
    </source>
</reference>
<gene>
    <name evidence="6" type="ORF">CEX98_02815</name>
</gene>
<dbReference type="Proteomes" id="UP000228621">
    <property type="component" value="Unassembled WGS sequence"/>
</dbReference>
<evidence type="ECO:0000256" key="2">
    <source>
        <dbReference type="ARBA" id="ARBA00022525"/>
    </source>
</evidence>
<sequence>MLRIFCLVLLITFVGRQPAVAAQLEPLQRLLERVERVKAKLASQQSERKVARIKVGTELFLSTYKGNLYLGEVIALTSEQGVNIELLSLFSALGFVVTENDSGHFDGWFFAPEQTFHLDPMTQQVESRGRKIKLDQTELQVINGEVFLADYVIATLFDVSVYPNTRELSLTVTSEEVLPIEAKHQRMSREVARYDRNASATLPWRPSPYQNLGKPVLDAQVNTQITKGEDRTSYSVIGAQDIAYWQAKYFISGREEDLISRSRISLNRASADAKALPFGDFTSVAVGDVQSVQIGADALIEEGRGIRFSNAPLYKTLNRQRIVISGPVQAGWDVELYRNGLLIGQQNNVQVGRYEFENVDLLSGENTFELVMYGGQGQVSKEIQTYYVEQGLAKKGESFFAVSVTEAGKSVLGDKLAQQGSSSWQVNGRFDYGLSADLAVYAGVQHKQGTSENPAKQVYSLGFNTNINKLVLLDVDYRKEDAIQALAMNTRTRLFGQQVAANIEMQRDADLNKNATEVKLTAAGAWSFFQLPQLYYRAEYLYLDNFDDKRAEQASLLFSSGNYWGTFSNQFVWQDSAADAADISGYARWQRRIFGVYSRFTAWYDIKPENEITAAEIEFSKDVGEDFDLGITFYKDFAEDYHKSELGLSWNHDKFRLLSDVQLDSNDDWQVGLSGQFSIGAGKTPEHVFMSAKRLSQSGSLMIHAFIDQNNNGHRDEGERSLPGVTVRALQNYAQGKTDDEGIALLPAMANYKKTDIVVDQDSIPDPFLIPANDGFSFTPRPGFVEYIEIPFVNSSEIEGFVEVKEGKQKQPAGFTTVNLVDKSGKTVAQTQTAYDGYYVFTGLKPGTYRTQISDAKRLAMAANEQVEVELSPKGDVLLDVNLELQRLQSKSKEVAIAGRFNTLSILKVYAAILAKRYPSILDSGFGYAQKQGEQMYLLVLRANQGHSAARICQALQPYKVTCTVEDLIIYEREQNAKN</sequence>
<comment type="subcellular location">
    <subcellularLocation>
        <location evidence="1">Secreted</location>
    </subcellularLocation>
</comment>
<dbReference type="Gene3D" id="2.60.40.3110">
    <property type="match status" value="1"/>
</dbReference>
<dbReference type="InterPro" id="IPR033764">
    <property type="entry name" value="Sdr_B"/>
</dbReference>
<organism evidence="6 7">
    <name type="scientific">Pseudoalteromonas piscicida</name>
    <dbReference type="NCBI Taxonomy" id="43662"/>
    <lineage>
        <taxon>Bacteria</taxon>
        <taxon>Pseudomonadati</taxon>
        <taxon>Pseudomonadota</taxon>
        <taxon>Gammaproteobacteria</taxon>
        <taxon>Alteromonadales</taxon>
        <taxon>Pseudoalteromonadaceae</taxon>
        <taxon>Pseudoalteromonas</taxon>
    </lineage>
</organism>
<dbReference type="OrthoDB" id="121544at2"/>
<dbReference type="InterPro" id="IPR013783">
    <property type="entry name" value="Ig-like_fold"/>
</dbReference>
<feature type="signal peptide" evidence="4">
    <location>
        <begin position="1"/>
        <end position="21"/>
    </location>
</feature>
<dbReference type="GO" id="GO:0005576">
    <property type="term" value="C:extracellular region"/>
    <property type="evidence" value="ECO:0007669"/>
    <property type="project" value="UniProtKB-SubCell"/>
</dbReference>
<keyword evidence="2" id="KW-0964">Secreted</keyword>
<evidence type="ECO:0000256" key="4">
    <source>
        <dbReference type="SAM" id="SignalP"/>
    </source>
</evidence>
<accession>A0A2A5JUV0</accession>
<feature type="domain" description="SD-repeat containing protein B" evidence="5">
    <location>
        <begin position="816"/>
        <end position="866"/>
    </location>
</feature>
<dbReference type="EMBL" id="NKHF01000009">
    <property type="protein sequence ID" value="PCK33253.1"/>
    <property type="molecule type" value="Genomic_DNA"/>
</dbReference>
<keyword evidence="7" id="KW-1185">Reference proteome</keyword>
<dbReference type="Gene3D" id="2.60.40.10">
    <property type="entry name" value="Immunoglobulins"/>
    <property type="match status" value="1"/>
</dbReference>
<name>A0A2A5JUV0_PSEO7</name>
<dbReference type="AlphaFoldDB" id="A0A2A5JUV0"/>
<keyword evidence="3 4" id="KW-0732">Signal</keyword>
<proteinExistence type="predicted"/>
<dbReference type="Pfam" id="PF17210">
    <property type="entry name" value="SdrD_B"/>
    <property type="match status" value="1"/>
</dbReference>